<evidence type="ECO:0000256" key="6">
    <source>
        <dbReference type="SAM" id="Phobius"/>
    </source>
</evidence>
<gene>
    <name evidence="7" type="ORF">HF327_017510</name>
</gene>
<feature type="transmembrane region" description="Helical" evidence="6">
    <location>
        <begin position="6"/>
        <end position="26"/>
    </location>
</feature>
<dbReference type="Pfam" id="PF01810">
    <property type="entry name" value="LysE"/>
    <property type="match status" value="1"/>
</dbReference>
<dbReference type="InterPro" id="IPR001123">
    <property type="entry name" value="LeuE-type"/>
</dbReference>
<dbReference type="PANTHER" id="PTHR30086:SF20">
    <property type="entry name" value="ARGININE EXPORTER PROTEIN ARGO-RELATED"/>
    <property type="match status" value="1"/>
</dbReference>
<name>A0A843BG35_9BURK</name>
<sequence length="207" mass="22088">MFSSFLAMAGFALAGAITPGPVNLIALRHGGGRCRITAFVYVLGASLSYAAIVWLMGQSGHWLLKQPELLRWAPRICAAYLLWLAWRLASSHVDSSGETNTSAALQTGLSKAFVQGVAIQSLNPKAWLVALSGVGIFVAPLASPQMPLETALLLFCTISLLACLLGVGFWAALGRALTQWLSTPKRQQRLNQTLALLLLISVVSMLA</sequence>
<proteinExistence type="predicted"/>
<reference evidence="7" key="1">
    <citation type="submission" date="2020-12" db="EMBL/GenBank/DDBJ databases">
        <title>Comamonas sp. nov., isolated from stream water.</title>
        <authorList>
            <person name="Park K.-H."/>
        </authorList>
    </citation>
    <scope>NUCLEOTIDE SEQUENCE</scope>
    <source>
        <strain evidence="7">EJ-4</strain>
    </source>
</reference>
<evidence type="ECO:0000313" key="7">
    <source>
        <dbReference type="EMBL" id="MBI1626288.1"/>
    </source>
</evidence>
<evidence type="ECO:0000256" key="1">
    <source>
        <dbReference type="ARBA" id="ARBA00004651"/>
    </source>
</evidence>
<feature type="transmembrane region" description="Helical" evidence="6">
    <location>
        <begin position="152"/>
        <end position="177"/>
    </location>
</feature>
<keyword evidence="3 6" id="KW-0812">Transmembrane</keyword>
<keyword evidence="2" id="KW-1003">Cell membrane</keyword>
<evidence type="ECO:0000256" key="4">
    <source>
        <dbReference type="ARBA" id="ARBA00022989"/>
    </source>
</evidence>
<dbReference type="RefSeq" id="WP_198461617.1">
    <property type="nucleotide sequence ID" value="NZ_JABBCQ020000017.1"/>
</dbReference>
<comment type="subcellular location">
    <subcellularLocation>
        <location evidence="1">Cell membrane</location>
        <topology evidence="1">Multi-pass membrane protein</topology>
    </subcellularLocation>
</comment>
<dbReference type="Proteomes" id="UP000530032">
    <property type="component" value="Unassembled WGS sequence"/>
</dbReference>
<keyword evidence="5 6" id="KW-0472">Membrane</keyword>
<organism evidence="7 8">
    <name type="scientific">Comamonas suwonensis</name>
    <dbReference type="NCBI Taxonomy" id="2606214"/>
    <lineage>
        <taxon>Bacteria</taxon>
        <taxon>Pseudomonadati</taxon>
        <taxon>Pseudomonadota</taxon>
        <taxon>Betaproteobacteria</taxon>
        <taxon>Burkholderiales</taxon>
        <taxon>Comamonadaceae</taxon>
        <taxon>Comamonas</taxon>
    </lineage>
</organism>
<dbReference type="GO" id="GO:0015171">
    <property type="term" value="F:amino acid transmembrane transporter activity"/>
    <property type="evidence" value="ECO:0007669"/>
    <property type="project" value="TreeGrafter"/>
</dbReference>
<dbReference type="AlphaFoldDB" id="A0A843BG35"/>
<evidence type="ECO:0000256" key="2">
    <source>
        <dbReference type="ARBA" id="ARBA00022475"/>
    </source>
</evidence>
<dbReference type="EMBL" id="JABBCQ020000017">
    <property type="protein sequence ID" value="MBI1626288.1"/>
    <property type="molecule type" value="Genomic_DNA"/>
</dbReference>
<feature type="transmembrane region" description="Helical" evidence="6">
    <location>
        <begin position="38"/>
        <end position="57"/>
    </location>
</feature>
<feature type="transmembrane region" description="Helical" evidence="6">
    <location>
        <begin position="126"/>
        <end position="146"/>
    </location>
</feature>
<keyword evidence="4 6" id="KW-1133">Transmembrane helix</keyword>
<accession>A0A843BG35</accession>
<protein>
    <submittedName>
        <fullName evidence="7">LysE family translocator</fullName>
    </submittedName>
</protein>
<keyword evidence="8" id="KW-1185">Reference proteome</keyword>
<dbReference type="PANTHER" id="PTHR30086">
    <property type="entry name" value="ARGININE EXPORTER PROTEIN ARGO"/>
    <property type="match status" value="1"/>
</dbReference>
<evidence type="ECO:0000313" key="8">
    <source>
        <dbReference type="Proteomes" id="UP000530032"/>
    </source>
</evidence>
<evidence type="ECO:0000256" key="5">
    <source>
        <dbReference type="ARBA" id="ARBA00023136"/>
    </source>
</evidence>
<comment type="caution">
    <text evidence="7">The sequence shown here is derived from an EMBL/GenBank/DDBJ whole genome shotgun (WGS) entry which is preliminary data.</text>
</comment>
<dbReference type="GO" id="GO:0005886">
    <property type="term" value="C:plasma membrane"/>
    <property type="evidence" value="ECO:0007669"/>
    <property type="project" value="UniProtKB-SubCell"/>
</dbReference>
<evidence type="ECO:0000256" key="3">
    <source>
        <dbReference type="ARBA" id="ARBA00022692"/>
    </source>
</evidence>